<dbReference type="InterPro" id="IPR002941">
    <property type="entry name" value="DNA_methylase_N4/N6"/>
</dbReference>
<dbReference type="PRINTS" id="PR00508">
    <property type="entry name" value="S21N4MTFRASE"/>
</dbReference>
<proteinExistence type="predicted"/>
<dbReference type="GO" id="GO:0032259">
    <property type="term" value="P:methylation"/>
    <property type="evidence" value="ECO:0007669"/>
    <property type="project" value="UniProtKB-KW"/>
</dbReference>
<feature type="domain" description="DNA methylase N-4/N-6" evidence="3">
    <location>
        <begin position="26"/>
        <end position="316"/>
    </location>
</feature>
<dbReference type="InterPro" id="IPR029063">
    <property type="entry name" value="SAM-dependent_MTases_sf"/>
</dbReference>
<protein>
    <submittedName>
        <fullName evidence="4">Adenine-specific methyltransferase</fullName>
    </submittedName>
</protein>
<reference evidence="4" key="1">
    <citation type="journal article" date="2021" name="Proc. Natl. Acad. Sci. U.S.A.">
        <title>A Catalog of Tens of Thousands of Viruses from Human Metagenomes Reveals Hidden Associations with Chronic Diseases.</title>
        <authorList>
            <person name="Tisza M.J."/>
            <person name="Buck C.B."/>
        </authorList>
    </citation>
    <scope>NUCLEOTIDE SEQUENCE</scope>
    <source>
        <strain evidence="4">CtGz830</strain>
    </source>
</reference>
<evidence type="ECO:0000313" key="4">
    <source>
        <dbReference type="EMBL" id="DAF59963.1"/>
    </source>
</evidence>
<dbReference type="GO" id="GO:0008170">
    <property type="term" value="F:N-methyltransferase activity"/>
    <property type="evidence" value="ECO:0007669"/>
    <property type="project" value="InterPro"/>
</dbReference>
<name>A0A8S5TAA9_9CAUD</name>
<dbReference type="EMBL" id="BK032780">
    <property type="protein sequence ID" value="DAF59963.1"/>
    <property type="molecule type" value="Genomic_DNA"/>
</dbReference>
<evidence type="ECO:0000256" key="2">
    <source>
        <dbReference type="ARBA" id="ARBA00022679"/>
    </source>
</evidence>
<dbReference type="Pfam" id="PF01555">
    <property type="entry name" value="N6_N4_Mtase"/>
    <property type="match status" value="1"/>
</dbReference>
<accession>A0A8S5TAA9</accession>
<evidence type="ECO:0000256" key="1">
    <source>
        <dbReference type="ARBA" id="ARBA00022603"/>
    </source>
</evidence>
<keyword evidence="1 4" id="KW-0489">Methyltransferase</keyword>
<keyword evidence="2" id="KW-0808">Transferase</keyword>
<sequence>MVTLQTNHIYRGDCLELMKSIPDNSVDMILADLPYGIIKGLKIDGWKNNTSGWKNNTNWDVPINLNELFPEYDRICRENAHIVLFSQEPYTHELRSYSDVKSIVFSYPLIWIKNHFANALKCNKSPVSIFEDISVFHKKFDSYGGNELRNYFYKLSREFLNISTTKEINNRLGHSKADHCFRVFNSQKHSMQFKLCSRDAYNELINKLKINEYKDFKTYDELLKINNKYKKIFNLPKNKKVLKNVLEFKKDTQTSRLHPTQKPVALLEYLIKTYTNENDIVLDNVMGSGSTIVACINTNRQYIGIELNENYFNKAKNRIEVHKREICCVN</sequence>
<dbReference type="SUPFAM" id="SSF53335">
    <property type="entry name" value="S-adenosyl-L-methionine-dependent methyltransferases"/>
    <property type="match status" value="1"/>
</dbReference>
<dbReference type="InterPro" id="IPR001091">
    <property type="entry name" value="RM_Methyltransferase"/>
</dbReference>
<evidence type="ECO:0000259" key="3">
    <source>
        <dbReference type="Pfam" id="PF01555"/>
    </source>
</evidence>
<dbReference type="GO" id="GO:0003677">
    <property type="term" value="F:DNA binding"/>
    <property type="evidence" value="ECO:0007669"/>
    <property type="project" value="InterPro"/>
</dbReference>
<dbReference type="Gene3D" id="3.40.50.150">
    <property type="entry name" value="Vaccinia Virus protein VP39"/>
    <property type="match status" value="1"/>
</dbReference>
<organism evidence="4">
    <name type="scientific">Siphoviridae sp. ctGz830</name>
    <dbReference type="NCBI Taxonomy" id="2827825"/>
    <lineage>
        <taxon>Viruses</taxon>
        <taxon>Duplodnaviria</taxon>
        <taxon>Heunggongvirae</taxon>
        <taxon>Uroviricota</taxon>
        <taxon>Caudoviricetes</taxon>
    </lineage>
</organism>